<keyword evidence="4" id="KW-1133">Transmembrane helix</keyword>
<evidence type="ECO:0000256" key="4">
    <source>
        <dbReference type="ARBA" id="ARBA00022989"/>
    </source>
</evidence>
<proteinExistence type="predicted"/>
<reference evidence="7" key="1">
    <citation type="submission" date="2018-02" db="EMBL/GenBank/DDBJ databases">
        <authorList>
            <person name="Cohen D.B."/>
            <person name="Kent A.D."/>
        </authorList>
    </citation>
    <scope>NUCLEOTIDE SEQUENCE</scope>
</reference>
<gene>
    <name evidence="7" type="ORF">FSB_LOCUS29390</name>
</gene>
<dbReference type="AlphaFoldDB" id="A0A2N9GPV9"/>
<dbReference type="EMBL" id="OIVN01002209">
    <property type="protein sequence ID" value="SPD01508.1"/>
    <property type="molecule type" value="Genomic_DNA"/>
</dbReference>
<sequence length="252" mass="27706">MLGLLRSTDGDQGTTSKDLVQVPIGPVTRARAKKFKDVLNGLIQELWAQANSWRPIEHDPPGQQRIVTLIQVLEGSELLELIGISRGVHLDLSNGNSITVCGVFLIPSHHDGREWLPDAGFISGGTSKNLTIPILVPTLSTVRSFPLRNNLHNKFCYVVPVYRTAKYLIRTTYFYGGINGFDSPPVFHQIVDGTLWSVVNTTDDYANGLSSYYDGVFVAQGKTMSLCIGANTYTDLDPFISYLEFLIVGGSL</sequence>
<dbReference type="Pfam" id="PF12819">
    <property type="entry name" value="Malectin_like"/>
    <property type="match status" value="1"/>
</dbReference>
<evidence type="ECO:0000256" key="1">
    <source>
        <dbReference type="ARBA" id="ARBA00004167"/>
    </source>
</evidence>
<dbReference type="PANTHER" id="PTHR45631:SF3">
    <property type="entry name" value="OS05G0393100 PROTEIN"/>
    <property type="match status" value="1"/>
</dbReference>
<keyword evidence="3" id="KW-0732">Signal</keyword>
<evidence type="ECO:0000259" key="6">
    <source>
        <dbReference type="Pfam" id="PF12819"/>
    </source>
</evidence>
<name>A0A2N9GPV9_FAGSY</name>
<evidence type="ECO:0000256" key="2">
    <source>
        <dbReference type="ARBA" id="ARBA00022692"/>
    </source>
</evidence>
<accession>A0A2N9GPV9</accession>
<keyword evidence="2" id="KW-0812">Transmembrane</keyword>
<dbReference type="InterPro" id="IPR024788">
    <property type="entry name" value="Malectin-like_Carb-bd_dom"/>
</dbReference>
<evidence type="ECO:0000256" key="5">
    <source>
        <dbReference type="ARBA" id="ARBA00023136"/>
    </source>
</evidence>
<dbReference type="GO" id="GO:0016020">
    <property type="term" value="C:membrane"/>
    <property type="evidence" value="ECO:0007669"/>
    <property type="project" value="UniProtKB-SubCell"/>
</dbReference>
<feature type="domain" description="Malectin-like" evidence="6">
    <location>
        <begin position="111"/>
        <end position="245"/>
    </location>
</feature>
<organism evidence="7">
    <name type="scientific">Fagus sylvatica</name>
    <name type="common">Beechnut</name>
    <dbReference type="NCBI Taxonomy" id="28930"/>
    <lineage>
        <taxon>Eukaryota</taxon>
        <taxon>Viridiplantae</taxon>
        <taxon>Streptophyta</taxon>
        <taxon>Embryophyta</taxon>
        <taxon>Tracheophyta</taxon>
        <taxon>Spermatophyta</taxon>
        <taxon>Magnoliopsida</taxon>
        <taxon>eudicotyledons</taxon>
        <taxon>Gunneridae</taxon>
        <taxon>Pentapetalae</taxon>
        <taxon>rosids</taxon>
        <taxon>fabids</taxon>
        <taxon>Fagales</taxon>
        <taxon>Fagaceae</taxon>
        <taxon>Fagus</taxon>
    </lineage>
</organism>
<keyword evidence="5" id="KW-0472">Membrane</keyword>
<comment type="subcellular location">
    <subcellularLocation>
        <location evidence="1">Membrane</location>
        <topology evidence="1">Single-pass membrane protein</topology>
    </subcellularLocation>
</comment>
<evidence type="ECO:0000256" key="3">
    <source>
        <dbReference type="ARBA" id="ARBA00022729"/>
    </source>
</evidence>
<protein>
    <recommendedName>
        <fullName evidence="6">Malectin-like domain-containing protein</fullName>
    </recommendedName>
</protein>
<dbReference type="PANTHER" id="PTHR45631">
    <property type="entry name" value="OS07G0107800 PROTEIN-RELATED"/>
    <property type="match status" value="1"/>
</dbReference>
<evidence type="ECO:0000313" key="7">
    <source>
        <dbReference type="EMBL" id="SPD01508.1"/>
    </source>
</evidence>